<dbReference type="InterPro" id="IPR043129">
    <property type="entry name" value="ATPase_NBD"/>
</dbReference>
<organism evidence="3 4">
    <name type="scientific">Brucella anthropi</name>
    <name type="common">Ochrobactrum anthropi</name>
    <dbReference type="NCBI Taxonomy" id="529"/>
    <lineage>
        <taxon>Bacteria</taxon>
        <taxon>Pseudomonadati</taxon>
        <taxon>Pseudomonadota</taxon>
        <taxon>Alphaproteobacteria</taxon>
        <taxon>Hyphomicrobiales</taxon>
        <taxon>Brucellaceae</taxon>
        <taxon>Brucella/Ochrobactrum group</taxon>
        <taxon>Brucella</taxon>
    </lineage>
</organism>
<dbReference type="RefSeq" id="WP_010661131.1">
    <property type="nucleotide sequence ID" value="NZ_CP044970.1"/>
</dbReference>
<protein>
    <submittedName>
        <fullName evidence="3">ROK family protein</fullName>
    </submittedName>
</protein>
<gene>
    <name evidence="3" type="ORF">F9L06_21150</name>
</gene>
<dbReference type="PANTHER" id="PTHR18964:SF149">
    <property type="entry name" value="BIFUNCTIONAL UDP-N-ACETYLGLUCOSAMINE 2-EPIMERASE_N-ACETYLMANNOSAMINE KINASE"/>
    <property type="match status" value="1"/>
</dbReference>
<dbReference type="Proteomes" id="UP000441102">
    <property type="component" value="Unassembled WGS sequence"/>
</dbReference>
<name>A0A011SUM4_BRUAN</name>
<dbReference type="SUPFAM" id="SSF53067">
    <property type="entry name" value="Actin-like ATPase domain"/>
    <property type="match status" value="1"/>
</dbReference>
<dbReference type="InterPro" id="IPR036388">
    <property type="entry name" value="WH-like_DNA-bd_sf"/>
</dbReference>
<evidence type="ECO:0000313" key="3">
    <source>
        <dbReference type="EMBL" id="KAB2793008.1"/>
    </source>
</evidence>
<dbReference type="Pfam" id="PF00480">
    <property type="entry name" value="ROK"/>
    <property type="match status" value="1"/>
</dbReference>
<comment type="caution">
    <text evidence="3">The sequence shown here is derived from an EMBL/GenBank/DDBJ whole genome shotgun (WGS) entry which is preliminary data.</text>
</comment>
<sequence>MTSKSDGQSEDGRANTPAAVQGGSLAVTLGKNPERIRDHNRRVVLDVVRRHGPLGRMHIARLTHLTAQAIANIVDELVSENLLMQLGRLKTGRGQPPIQFAVNPEGAMTIGVEMGSTHMVTTVLDLSGKPRTQHVRPIQDVSPDRLSTQLRKEVDAVKTSFPARLLGIGVVMPGPFDIEGMSSVGPTTLPGWSGIDAAAVLSEACGESVLVENDANAAAVGERLFGAGHAISNFAMIYFGAGIGLGMIQDGAPFRGAFGNAGEIGHIVITPNGRSCACGQKGCLETYASLHTLREKLHAAGIEDTNFDALEKLHEGRNPVLMGWVQEAADHLAPMIAMIENILDPETIILGGMLPDAIIDDLIWHMGGLPISVASRRARALPRVIRGQTGQFTAALGAASLPMFEAMTPKLDTNSEI</sequence>
<dbReference type="AlphaFoldDB" id="A0A011SUM4"/>
<dbReference type="Gene3D" id="1.10.10.10">
    <property type="entry name" value="Winged helix-like DNA-binding domain superfamily/Winged helix DNA-binding domain"/>
    <property type="match status" value="1"/>
</dbReference>
<accession>A0A011SUM4</accession>
<dbReference type="Gene3D" id="3.30.420.40">
    <property type="match status" value="2"/>
</dbReference>
<dbReference type="EMBL" id="WBWX01000010">
    <property type="protein sequence ID" value="KAB2793008.1"/>
    <property type="molecule type" value="Genomic_DNA"/>
</dbReference>
<dbReference type="PANTHER" id="PTHR18964">
    <property type="entry name" value="ROK (REPRESSOR, ORF, KINASE) FAMILY"/>
    <property type="match status" value="1"/>
</dbReference>
<evidence type="ECO:0000313" key="4">
    <source>
        <dbReference type="Proteomes" id="UP000441102"/>
    </source>
</evidence>
<proteinExistence type="inferred from homology"/>
<reference evidence="3 4" key="1">
    <citation type="submission" date="2019-09" db="EMBL/GenBank/DDBJ databases">
        <title>Taxonomic organization of the family Brucellaceae based on a phylogenomic approach.</title>
        <authorList>
            <person name="Leclercq S."/>
            <person name="Cloeckaert A."/>
            <person name="Zygmunt M.S."/>
        </authorList>
    </citation>
    <scope>NUCLEOTIDE SEQUENCE [LARGE SCALE GENOMIC DNA]</scope>
    <source>
        <strain evidence="3 4">CCUG 34461</strain>
    </source>
</reference>
<evidence type="ECO:0000256" key="2">
    <source>
        <dbReference type="SAM" id="MobiDB-lite"/>
    </source>
</evidence>
<dbReference type="InterPro" id="IPR036390">
    <property type="entry name" value="WH_DNA-bd_sf"/>
</dbReference>
<evidence type="ECO:0000256" key="1">
    <source>
        <dbReference type="ARBA" id="ARBA00006479"/>
    </source>
</evidence>
<comment type="similarity">
    <text evidence="1">Belongs to the ROK (NagC/XylR) family.</text>
</comment>
<dbReference type="SUPFAM" id="SSF46785">
    <property type="entry name" value="Winged helix' DNA-binding domain"/>
    <property type="match status" value="1"/>
</dbReference>
<dbReference type="InterPro" id="IPR000600">
    <property type="entry name" value="ROK"/>
</dbReference>
<feature type="region of interest" description="Disordered" evidence="2">
    <location>
        <begin position="1"/>
        <end position="25"/>
    </location>
</feature>